<keyword evidence="4" id="KW-1185">Reference proteome</keyword>
<gene>
    <name evidence="3" type="primary">ttuD_1</name>
    <name evidence="3" type="ORF">NIG5292_01951</name>
</gene>
<dbReference type="InterPro" id="IPR039760">
    <property type="entry name" value="MOFRL_protein"/>
</dbReference>
<dbReference type="AlphaFoldDB" id="A0A0U1NMD4"/>
<feature type="domain" description="MOFRL-associated" evidence="2">
    <location>
        <begin position="13"/>
        <end position="218"/>
    </location>
</feature>
<dbReference type="EMBL" id="CVQV01000010">
    <property type="protein sequence ID" value="CRK75895.1"/>
    <property type="molecule type" value="Genomic_DNA"/>
</dbReference>
<dbReference type="Proteomes" id="UP000048949">
    <property type="component" value="Unassembled WGS sequence"/>
</dbReference>
<accession>A0A0U1NMD4</accession>
<dbReference type="EC" id="1.1.1.81" evidence="3"/>
<dbReference type="InterPro" id="IPR025286">
    <property type="entry name" value="MOFRL_assoc_dom"/>
</dbReference>
<dbReference type="SUPFAM" id="SSF82544">
    <property type="entry name" value="GckA/TtuD-like"/>
    <property type="match status" value="1"/>
</dbReference>
<dbReference type="InterPro" id="IPR007835">
    <property type="entry name" value="MOFRL"/>
</dbReference>
<proteinExistence type="predicted"/>
<dbReference type="RefSeq" id="WP_048599317.1">
    <property type="nucleotide sequence ID" value="NZ_CBFHGK010000016.1"/>
</dbReference>
<dbReference type="Pfam" id="PF05161">
    <property type="entry name" value="MOFRL"/>
    <property type="match status" value="1"/>
</dbReference>
<dbReference type="Pfam" id="PF13660">
    <property type="entry name" value="DUF4147"/>
    <property type="match status" value="1"/>
</dbReference>
<evidence type="ECO:0000313" key="3">
    <source>
        <dbReference type="EMBL" id="CRK75895.1"/>
    </source>
</evidence>
<organism evidence="3 4">
    <name type="scientific">Nereida ignava</name>
    <dbReference type="NCBI Taxonomy" id="282199"/>
    <lineage>
        <taxon>Bacteria</taxon>
        <taxon>Pseudomonadati</taxon>
        <taxon>Pseudomonadota</taxon>
        <taxon>Alphaproteobacteria</taxon>
        <taxon>Rhodobacterales</taxon>
        <taxon>Roseobacteraceae</taxon>
        <taxon>Nereida</taxon>
    </lineage>
</organism>
<sequence length="386" mass="39444">MNSFDSSNTSDALRHLFEAGVDAVKGEPAVARAFAQRFTQAPDRILAVGKAAYAMYMGLPENVRAATPALIITKDGHADGAPDLRHVEIREASHPMPCARSIAAGEAALAFVQDCAPDSRLLMLVSGGASALVEALPSGMSLESLMERTKIALSNGSTIGQINAERIAHSRIKGGKLLAAFAGRRADVLAISDVQGDGIDVIGSGIGAYGGGTLRYSCHIVGSNAVARDAAAAQATTLGMHVHHNAETLYGDINEVAGDILATVDGGAAPEGVYIFGGEPTVQLPDNPGEGGRNQGLALELARRISGRSDLSILVAGTDGSDGVSAGAGAIVDGHSFRAADGADEAIRLANSGAFFRTTGDQLVTGPTGTNVMDLVIVHRKTADAG</sequence>
<dbReference type="OrthoDB" id="9766552at2"/>
<evidence type="ECO:0000259" key="1">
    <source>
        <dbReference type="Pfam" id="PF05161"/>
    </source>
</evidence>
<feature type="domain" description="MOFRL" evidence="1">
    <location>
        <begin position="273"/>
        <end position="374"/>
    </location>
</feature>
<dbReference type="Gene3D" id="3.40.50.10180">
    <property type="entry name" value="Glycerate kinase, MOFRL-like N-terminal domain"/>
    <property type="match status" value="1"/>
</dbReference>
<keyword evidence="3" id="KW-0670">Pyruvate</keyword>
<dbReference type="InterPro" id="IPR038614">
    <property type="entry name" value="GK_N_sf"/>
</dbReference>
<dbReference type="GO" id="GO:0016618">
    <property type="term" value="F:hydroxypyruvate reductase [NAD(P)H] activity"/>
    <property type="evidence" value="ECO:0007669"/>
    <property type="project" value="UniProtKB-EC"/>
</dbReference>
<protein>
    <submittedName>
        <fullName evidence="3">Putative hydroxypyruvate reductase</fullName>
        <ecNumber evidence="3">1.1.1.81</ecNumber>
    </submittedName>
</protein>
<dbReference type="GO" id="GO:0008887">
    <property type="term" value="F:glycerate kinase activity"/>
    <property type="evidence" value="ECO:0007669"/>
    <property type="project" value="InterPro"/>
</dbReference>
<reference evidence="3 4" key="1">
    <citation type="submission" date="2015-04" db="EMBL/GenBank/DDBJ databases">
        <authorList>
            <person name="Syromyatnikov M.Y."/>
            <person name="Popov V.N."/>
        </authorList>
    </citation>
    <scope>NUCLEOTIDE SEQUENCE [LARGE SCALE GENOMIC DNA]</scope>
    <source>
        <strain evidence="3 4">CECT 5292</strain>
    </source>
</reference>
<keyword evidence="3" id="KW-0560">Oxidoreductase</keyword>
<dbReference type="PANTHER" id="PTHR12227">
    <property type="entry name" value="GLYCERATE KINASE"/>
    <property type="match status" value="1"/>
</dbReference>
<evidence type="ECO:0000313" key="4">
    <source>
        <dbReference type="Proteomes" id="UP000048949"/>
    </source>
</evidence>
<name>A0A0U1NMD4_9RHOB</name>
<dbReference type="STRING" id="282199.GCA_001049735_01950"/>
<dbReference type="GO" id="GO:0005737">
    <property type="term" value="C:cytoplasm"/>
    <property type="evidence" value="ECO:0007669"/>
    <property type="project" value="TreeGrafter"/>
</dbReference>
<dbReference type="PANTHER" id="PTHR12227:SF0">
    <property type="entry name" value="GLYCERATE KINASE"/>
    <property type="match status" value="1"/>
</dbReference>
<evidence type="ECO:0000259" key="2">
    <source>
        <dbReference type="Pfam" id="PF13660"/>
    </source>
</evidence>